<evidence type="ECO:0000256" key="5">
    <source>
        <dbReference type="ARBA" id="ARBA00023136"/>
    </source>
</evidence>
<feature type="transmembrane region" description="Helical" evidence="8">
    <location>
        <begin position="939"/>
        <end position="958"/>
    </location>
</feature>
<feature type="region of interest" description="Disordered" evidence="7">
    <location>
        <begin position="61"/>
        <end position="95"/>
    </location>
</feature>
<dbReference type="Pfam" id="PF12704">
    <property type="entry name" value="MacB_PCD"/>
    <property type="match status" value="2"/>
</dbReference>
<dbReference type="OrthoDB" id="9780560at2"/>
<evidence type="ECO:0000313" key="12">
    <source>
        <dbReference type="Proteomes" id="UP000216074"/>
    </source>
</evidence>
<evidence type="ECO:0000256" key="4">
    <source>
        <dbReference type="ARBA" id="ARBA00022989"/>
    </source>
</evidence>
<evidence type="ECO:0000256" key="8">
    <source>
        <dbReference type="SAM" id="Phobius"/>
    </source>
</evidence>
<evidence type="ECO:0000256" key="1">
    <source>
        <dbReference type="ARBA" id="ARBA00004651"/>
    </source>
</evidence>
<evidence type="ECO:0000256" key="3">
    <source>
        <dbReference type="ARBA" id="ARBA00022692"/>
    </source>
</evidence>
<reference evidence="11 12" key="1">
    <citation type="journal article" date="2017" name="BMC Genomics">
        <title>Comparative genomic and phylogenomic analyses of the Bifidobacteriaceae family.</title>
        <authorList>
            <person name="Lugli G.A."/>
            <person name="Milani C."/>
            <person name="Turroni F."/>
            <person name="Duranti S."/>
            <person name="Mancabelli L."/>
            <person name="Mangifesta M."/>
            <person name="Ferrario C."/>
            <person name="Modesto M."/>
            <person name="Mattarelli P."/>
            <person name="Jiri K."/>
            <person name="van Sinderen D."/>
            <person name="Ventura M."/>
        </authorList>
    </citation>
    <scope>NUCLEOTIDE SEQUENCE [LARGE SCALE GENOMIC DNA]</scope>
    <source>
        <strain evidence="11 12">DSM 100202</strain>
    </source>
</reference>
<keyword evidence="3 8" id="KW-0812">Transmembrane</keyword>
<feature type="domain" description="ABC3 transporter permease C-terminal" evidence="9">
    <location>
        <begin position="852"/>
        <end position="965"/>
    </location>
</feature>
<evidence type="ECO:0000313" key="11">
    <source>
        <dbReference type="EMBL" id="OZG66185.1"/>
    </source>
</evidence>
<feature type="domain" description="ABC3 transporter permease C-terminal" evidence="9">
    <location>
        <begin position="305"/>
        <end position="422"/>
    </location>
</feature>
<dbReference type="InterPro" id="IPR025857">
    <property type="entry name" value="MacB_PCD"/>
</dbReference>
<keyword evidence="12" id="KW-1185">Reference proteome</keyword>
<dbReference type="GO" id="GO:0005886">
    <property type="term" value="C:plasma membrane"/>
    <property type="evidence" value="ECO:0007669"/>
    <property type="project" value="UniProtKB-SubCell"/>
</dbReference>
<feature type="transmembrane region" description="Helical" evidence="8">
    <location>
        <begin position="547"/>
        <end position="566"/>
    </location>
</feature>
<dbReference type="PANTHER" id="PTHR30572:SF4">
    <property type="entry name" value="ABC TRANSPORTER PERMEASE YTRF"/>
    <property type="match status" value="1"/>
</dbReference>
<dbReference type="Proteomes" id="UP000216074">
    <property type="component" value="Unassembled WGS sequence"/>
</dbReference>
<feature type="transmembrane region" description="Helical" evidence="8">
    <location>
        <begin position="846"/>
        <end position="873"/>
    </location>
</feature>
<feature type="compositionally biased region" description="Low complexity" evidence="7">
    <location>
        <begin position="74"/>
        <end position="92"/>
    </location>
</feature>
<dbReference type="InterPro" id="IPR003838">
    <property type="entry name" value="ABC3_permease_C"/>
</dbReference>
<proteinExistence type="inferred from homology"/>
<feature type="transmembrane region" description="Helical" evidence="8">
    <location>
        <begin position="491"/>
        <end position="512"/>
    </location>
</feature>
<organism evidence="11 12">
    <name type="scientific">Bifidobacterium hapali</name>
    <dbReference type="NCBI Taxonomy" id="1630172"/>
    <lineage>
        <taxon>Bacteria</taxon>
        <taxon>Bacillati</taxon>
        <taxon>Actinomycetota</taxon>
        <taxon>Actinomycetes</taxon>
        <taxon>Bifidobacteriales</taxon>
        <taxon>Bifidobacteriaceae</taxon>
        <taxon>Bifidobacterium</taxon>
    </lineage>
</organism>
<comment type="similarity">
    <text evidence="6">Belongs to the ABC-4 integral membrane protein family.</text>
</comment>
<comment type="caution">
    <text evidence="11">The sequence shown here is derived from an EMBL/GenBank/DDBJ whole genome shotgun (WGS) entry which is preliminary data.</text>
</comment>
<keyword evidence="2" id="KW-1003">Cell membrane</keyword>
<feature type="transmembrane region" description="Helical" evidence="8">
    <location>
        <begin position="398"/>
        <end position="419"/>
    </location>
</feature>
<feature type="transmembrane region" description="Helical" evidence="8">
    <location>
        <begin position="894"/>
        <end position="927"/>
    </location>
</feature>
<feature type="domain" description="MacB-like periplasmic core" evidence="10">
    <location>
        <begin position="17"/>
        <end position="219"/>
    </location>
</feature>
<name>A0A261G4Q2_9BIFI</name>
<accession>A0A261G4Q2</accession>
<feature type="transmembrane region" description="Helical" evidence="8">
    <location>
        <begin position="346"/>
        <end position="377"/>
    </location>
</feature>
<evidence type="ECO:0000259" key="9">
    <source>
        <dbReference type="Pfam" id="PF02687"/>
    </source>
</evidence>
<dbReference type="AlphaFoldDB" id="A0A261G4Q2"/>
<protein>
    <submittedName>
        <fullName evidence="11">ABC transporter permease</fullName>
    </submittedName>
</protein>
<feature type="transmembrane region" description="Helical" evidence="8">
    <location>
        <begin position="16"/>
        <end position="36"/>
    </location>
</feature>
<evidence type="ECO:0000259" key="10">
    <source>
        <dbReference type="Pfam" id="PF12704"/>
    </source>
</evidence>
<dbReference type="Pfam" id="PF02687">
    <property type="entry name" value="FtsX"/>
    <property type="match status" value="2"/>
</dbReference>
<keyword evidence="4 8" id="KW-1133">Transmembrane helix</keyword>
<keyword evidence="5 8" id="KW-0472">Membrane</keyword>
<sequence>MIRIGLRDARAHFGRFIMSIIAIALGVSFVVGSFCFREMMSSQVDQMMASNSDADVYVRGTQEQKDDETGMTMDSSSSSSASTSSSSSSSSDDASKTYNRIDASLVDDIAKVDGVKTVSITYSISGIVLVGHDGNAVSTTGAPTVSLGLGEGTWRSATLRNGRWATNKNEIALHSFAAQTAGLAIGDTTKIVYPDGVTDVKVVGIFDTVSSQAGAIIVGLAPDTAKDYFQQQTGQIGMVRNIGVYGSADGGAPLSVEQQQTLVDRINKVLPADAKAHAVTGQQVRDDSAAATKKALGFIQPLILIFAIIALFVGSFIIANTFSMIVRESMRGYALLRSVGASPAQVFSTVIVQAIVLGLVGSGAGIGLGWGMVRLIVAVLGRIGMPMSGAVDPSASDMLIGLIVGVLVTLIGAALPARRAAMAPPIQAMNETVNPEKPVWPRGVIGCVMIVLGAISWLLCWRIALAKSDDAVAISPLTWFNDWATAIGTGWPLGVGAGLVVLGVIVLAPALVGPTSVILGWIPAHVFTVTGRLATRNLARSKRRTANTAAALFVGVAIVSCLGVVASSAKASVAGIVDSGLKSDFSAMSAANGRIPDDAIDAIKKTDGVGSVSQSRMLLGVTYGSGDDKTSAMTFAEQPSLFTDVFAPVTNSGDADRALRDGELVVGITVAKDNGWKVGDTVTVNGKQVVVDEEATAKAQADYQAQVQSHIADLSAQAQALLASGDTAGAQAKTIEAQKAAEDAKNVDPSTLVKTKTQTTQVRAKVGAIIENSVYRSMVLMNDDLAGKIANEYTMFTIMLFINAKHGVDTATLKTRLVDAVKSFYVVNVQDREEFKSTMSTMVDQILIILYALLALSIVIAVFGIVNTLALSVSERTREIGLLRAIGTSRPQVCGMLAIEASMIAVLGTLLGVVVGTGAGAVIQQVYQSNGLERLSVPWSQLGLFLVLSIVIGVVAALPPARRALMVPVLNAVATD</sequence>
<evidence type="ECO:0000256" key="6">
    <source>
        <dbReference type="ARBA" id="ARBA00038076"/>
    </source>
</evidence>
<gene>
    <name evidence="11" type="ORF">BHAP_0353</name>
</gene>
<dbReference type="RefSeq" id="WP_094729054.1">
    <property type="nucleotide sequence ID" value="NZ_MWWY01000006.1"/>
</dbReference>
<feature type="transmembrane region" description="Helical" evidence="8">
    <location>
        <begin position="518"/>
        <end position="535"/>
    </location>
</feature>
<feature type="transmembrane region" description="Helical" evidence="8">
    <location>
        <begin position="439"/>
        <end position="460"/>
    </location>
</feature>
<evidence type="ECO:0000256" key="7">
    <source>
        <dbReference type="SAM" id="MobiDB-lite"/>
    </source>
</evidence>
<dbReference type="InterPro" id="IPR050250">
    <property type="entry name" value="Macrolide_Exporter_MacB"/>
</dbReference>
<feature type="transmembrane region" description="Helical" evidence="8">
    <location>
        <begin position="302"/>
        <end position="326"/>
    </location>
</feature>
<dbReference type="PANTHER" id="PTHR30572">
    <property type="entry name" value="MEMBRANE COMPONENT OF TRANSPORTER-RELATED"/>
    <property type="match status" value="1"/>
</dbReference>
<dbReference type="GO" id="GO:0022857">
    <property type="term" value="F:transmembrane transporter activity"/>
    <property type="evidence" value="ECO:0007669"/>
    <property type="project" value="TreeGrafter"/>
</dbReference>
<feature type="domain" description="MacB-like periplasmic core" evidence="10">
    <location>
        <begin position="546"/>
        <end position="691"/>
    </location>
</feature>
<evidence type="ECO:0000256" key="2">
    <source>
        <dbReference type="ARBA" id="ARBA00022475"/>
    </source>
</evidence>
<comment type="subcellular location">
    <subcellularLocation>
        <location evidence="1">Cell membrane</location>
        <topology evidence="1">Multi-pass membrane protein</topology>
    </subcellularLocation>
</comment>
<dbReference type="EMBL" id="MWWY01000006">
    <property type="protein sequence ID" value="OZG66185.1"/>
    <property type="molecule type" value="Genomic_DNA"/>
</dbReference>